<dbReference type="SUPFAM" id="SSF53067">
    <property type="entry name" value="Actin-like ATPase domain"/>
    <property type="match status" value="1"/>
</dbReference>
<evidence type="ECO:0000313" key="3">
    <source>
        <dbReference type="EMBL" id="ONH28303.1"/>
    </source>
</evidence>
<keyword evidence="3" id="KW-0808">Transferase</keyword>
<evidence type="ECO:0000256" key="1">
    <source>
        <dbReference type="ARBA" id="ARBA00006479"/>
    </source>
</evidence>
<dbReference type="PANTHER" id="PTHR18964:SF169">
    <property type="entry name" value="N-ACETYLMANNOSAMINE KINASE"/>
    <property type="match status" value="1"/>
</dbReference>
<proteinExistence type="inferred from homology"/>
<organism evidence="3 4">
    <name type="scientific">Pseudofrankia asymbiotica</name>
    <dbReference type="NCBI Taxonomy" id="1834516"/>
    <lineage>
        <taxon>Bacteria</taxon>
        <taxon>Bacillati</taxon>
        <taxon>Actinomycetota</taxon>
        <taxon>Actinomycetes</taxon>
        <taxon>Frankiales</taxon>
        <taxon>Frankiaceae</taxon>
        <taxon>Pseudofrankia</taxon>
    </lineage>
</organism>
<accession>A0A1V2I895</accession>
<sequence length="420" mass="41537">MATGGSGDTHTATSSTGPVTVTAGPVTTTTTTTVTVTSSAGFGGASGRNRTALALDVGGTKLAGGVVDATGAVLGRARRAMPKTLDPEVTFAAAVDCLHSALGDAGLGGRYDYAGLAGVGVGCGGPMIWPAGEVSPLNIPSWRDFPLRARLRDEFGGLGVLVHNDAVALAAGEHWMGTGRNTRNLLAVTVSTGVGGGLVLDGRLYHGRSGNAGHIGHIVVDPAGPDCVCGGVGCLEAIASGPRTVAWAIDEGWKPVEAGPDEGRPGPDDGETGQNGAGTRPGEAGTGSDDAGSGTSGASSTRGEGGGVDEQRAPDGRALAASAAAGDRIAQAALARSGNAVGIALASCAATFDLDLITVAGGFSQSGPIFWDALRAAYDRHTGMEFARAVPVEPSSAPNDVALRGAAAFVLVPDCYAWVG</sequence>
<comment type="caution">
    <text evidence="3">The sequence shown here is derived from an EMBL/GenBank/DDBJ whole genome shotgun (WGS) entry which is preliminary data.</text>
</comment>
<dbReference type="OrthoDB" id="8772678at2"/>
<protein>
    <submittedName>
        <fullName evidence="3">Glucokinase</fullName>
    </submittedName>
</protein>
<dbReference type="STRING" id="1834516.BL253_19930"/>
<dbReference type="InterPro" id="IPR043129">
    <property type="entry name" value="ATPase_NBD"/>
</dbReference>
<dbReference type="Pfam" id="PF00480">
    <property type="entry name" value="ROK"/>
    <property type="match status" value="1"/>
</dbReference>
<dbReference type="PROSITE" id="PS01125">
    <property type="entry name" value="ROK"/>
    <property type="match status" value="1"/>
</dbReference>
<evidence type="ECO:0000313" key="4">
    <source>
        <dbReference type="Proteomes" id="UP000188929"/>
    </source>
</evidence>
<keyword evidence="3" id="KW-0418">Kinase</keyword>
<dbReference type="GO" id="GO:0016301">
    <property type="term" value="F:kinase activity"/>
    <property type="evidence" value="ECO:0007669"/>
    <property type="project" value="UniProtKB-KW"/>
</dbReference>
<feature type="region of interest" description="Disordered" evidence="2">
    <location>
        <begin position="255"/>
        <end position="312"/>
    </location>
</feature>
<comment type="similarity">
    <text evidence="1">Belongs to the ROK (NagC/XylR) family.</text>
</comment>
<evidence type="ECO:0000256" key="2">
    <source>
        <dbReference type="SAM" id="MobiDB-lite"/>
    </source>
</evidence>
<feature type="compositionally biased region" description="Low complexity" evidence="2">
    <location>
        <begin position="282"/>
        <end position="302"/>
    </location>
</feature>
<dbReference type="InterPro" id="IPR049874">
    <property type="entry name" value="ROK_cs"/>
</dbReference>
<keyword evidence="4" id="KW-1185">Reference proteome</keyword>
<dbReference type="InterPro" id="IPR000600">
    <property type="entry name" value="ROK"/>
</dbReference>
<dbReference type="Proteomes" id="UP000188929">
    <property type="component" value="Unassembled WGS sequence"/>
</dbReference>
<feature type="region of interest" description="Disordered" evidence="2">
    <location>
        <begin position="1"/>
        <end position="26"/>
    </location>
</feature>
<dbReference type="AlphaFoldDB" id="A0A1V2I895"/>
<dbReference type="Gene3D" id="3.30.420.40">
    <property type="match status" value="2"/>
</dbReference>
<dbReference type="EMBL" id="MOMC01000041">
    <property type="protein sequence ID" value="ONH28303.1"/>
    <property type="molecule type" value="Genomic_DNA"/>
</dbReference>
<dbReference type="RefSeq" id="WP_076818701.1">
    <property type="nucleotide sequence ID" value="NZ_MOMC01000041.1"/>
</dbReference>
<feature type="compositionally biased region" description="Low complexity" evidence="2">
    <location>
        <begin position="16"/>
        <end position="26"/>
    </location>
</feature>
<name>A0A1V2I895_9ACTN</name>
<reference evidence="4" key="1">
    <citation type="submission" date="2016-10" db="EMBL/GenBank/DDBJ databases">
        <title>Frankia sp. NRRL B-16386 Genome sequencing.</title>
        <authorList>
            <person name="Ghodhbane-Gtari F."/>
            <person name="Swanson E."/>
            <person name="Gueddou A."/>
            <person name="Hezbri K."/>
            <person name="Ktari K."/>
            <person name="Nouioui I."/>
            <person name="Morris K."/>
            <person name="Simpson S."/>
            <person name="Abebe-Akele F."/>
            <person name="Thomas K."/>
            <person name="Gtari M."/>
            <person name="Tisa L.S."/>
        </authorList>
    </citation>
    <scope>NUCLEOTIDE SEQUENCE [LARGE SCALE GENOMIC DNA]</scope>
    <source>
        <strain evidence="4">NRRL B-16386</strain>
    </source>
</reference>
<gene>
    <name evidence="3" type="ORF">BL253_19930</name>
</gene>
<dbReference type="PANTHER" id="PTHR18964">
    <property type="entry name" value="ROK (REPRESSOR, ORF, KINASE) FAMILY"/>
    <property type="match status" value="1"/>
</dbReference>